<keyword evidence="2" id="KW-0346">Stress response</keyword>
<dbReference type="SMART" id="SM00450">
    <property type="entry name" value="RHOD"/>
    <property type="match status" value="1"/>
</dbReference>
<reference evidence="2 3" key="1">
    <citation type="journal article" date="2014" name="Nat. Commun.">
        <title>Molecular traces of alternative social organization in a termite genome.</title>
        <authorList>
            <person name="Terrapon N."/>
            <person name="Li C."/>
            <person name="Robertson H.M."/>
            <person name="Ji L."/>
            <person name="Meng X."/>
            <person name="Booth W."/>
            <person name="Chen Z."/>
            <person name="Childers C.P."/>
            <person name="Glastad K.M."/>
            <person name="Gokhale K."/>
            <person name="Gowin J."/>
            <person name="Gronenberg W."/>
            <person name="Hermansen R.A."/>
            <person name="Hu H."/>
            <person name="Hunt B.G."/>
            <person name="Huylmans A.K."/>
            <person name="Khalil S.M."/>
            <person name="Mitchell R.D."/>
            <person name="Munoz-Torres M.C."/>
            <person name="Mustard J.A."/>
            <person name="Pan H."/>
            <person name="Reese J.T."/>
            <person name="Scharf M.E."/>
            <person name="Sun F."/>
            <person name="Vogel H."/>
            <person name="Xiao J."/>
            <person name="Yang W."/>
            <person name="Yang Z."/>
            <person name="Yang Z."/>
            <person name="Zhou J."/>
            <person name="Zhu J."/>
            <person name="Brent C.S."/>
            <person name="Elsik C.G."/>
            <person name="Goodisman M.A."/>
            <person name="Liberles D.A."/>
            <person name="Roe R.M."/>
            <person name="Vargo E.L."/>
            <person name="Vilcinskas A."/>
            <person name="Wang J."/>
            <person name="Bornberg-Bauer E."/>
            <person name="Korb J."/>
            <person name="Zhang G."/>
            <person name="Liebig J."/>
        </authorList>
    </citation>
    <scope>NUCLEOTIDE SEQUENCE [LARGE SCALE GENOMIC DNA]</scope>
    <source>
        <tissue evidence="2">Whole organism</tissue>
    </source>
</reference>
<dbReference type="STRING" id="136037.A0A067R115"/>
<dbReference type="Pfam" id="PF00581">
    <property type="entry name" value="Rhodanese"/>
    <property type="match status" value="1"/>
</dbReference>
<dbReference type="Proteomes" id="UP000027135">
    <property type="component" value="Unassembled WGS sequence"/>
</dbReference>
<feature type="domain" description="Rhodanese" evidence="1">
    <location>
        <begin position="71"/>
        <end position="170"/>
    </location>
</feature>
<dbReference type="PANTHER" id="PTHR44086">
    <property type="entry name" value="THIOSULFATE SULFURTRANSFERASE RDL2, MITOCHONDRIAL-RELATED"/>
    <property type="match status" value="1"/>
</dbReference>
<dbReference type="InterPro" id="IPR001763">
    <property type="entry name" value="Rhodanese-like_dom"/>
</dbReference>
<protein>
    <submittedName>
        <fullName evidence="2">Heat shock protein 67B2</fullName>
    </submittedName>
</protein>
<sequence length="171" mass="19243">MAAFAMKRLLPVVSKVKFGHNVQTTLEKCKCIYPSATQSFHLRTKRSMACMPVTGPEVKDLSYEDIIELKQKNEIILIDVREPSEIEETGKLPGSVHIPLGELKNALEVLSQADFLKKYGTEKPKRDANLVFSCRTGKRSRTAMETATSIGFLNSRHYSGGFTDWQNRHPS</sequence>
<dbReference type="OrthoDB" id="566238at2759"/>
<dbReference type="AlphaFoldDB" id="A0A067R115"/>
<dbReference type="EMBL" id="KK853016">
    <property type="protein sequence ID" value="KDR12490.1"/>
    <property type="molecule type" value="Genomic_DNA"/>
</dbReference>
<keyword evidence="3" id="KW-1185">Reference proteome</keyword>
<evidence type="ECO:0000313" key="2">
    <source>
        <dbReference type="EMBL" id="KDR12490.1"/>
    </source>
</evidence>
<accession>A0A067R115</accession>
<name>A0A067R115_ZOONE</name>
<gene>
    <name evidence="2" type="ORF">L798_13734</name>
</gene>
<dbReference type="FunCoup" id="A0A067R115">
    <property type="interactions" value="56"/>
</dbReference>
<dbReference type="Gene3D" id="3.40.250.10">
    <property type="entry name" value="Rhodanese-like domain"/>
    <property type="match status" value="1"/>
</dbReference>
<dbReference type="eggNOG" id="KOG1530">
    <property type="taxonomic scope" value="Eukaryota"/>
</dbReference>
<dbReference type="PROSITE" id="PS50206">
    <property type="entry name" value="RHODANESE_3"/>
    <property type="match status" value="1"/>
</dbReference>
<dbReference type="InParanoid" id="A0A067R115"/>
<dbReference type="OMA" id="YEGSWTD"/>
<dbReference type="SUPFAM" id="SSF52821">
    <property type="entry name" value="Rhodanese/Cell cycle control phosphatase"/>
    <property type="match status" value="1"/>
</dbReference>
<organism evidence="2 3">
    <name type="scientific">Zootermopsis nevadensis</name>
    <name type="common">Dampwood termite</name>
    <dbReference type="NCBI Taxonomy" id="136037"/>
    <lineage>
        <taxon>Eukaryota</taxon>
        <taxon>Metazoa</taxon>
        <taxon>Ecdysozoa</taxon>
        <taxon>Arthropoda</taxon>
        <taxon>Hexapoda</taxon>
        <taxon>Insecta</taxon>
        <taxon>Pterygota</taxon>
        <taxon>Neoptera</taxon>
        <taxon>Polyneoptera</taxon>
        <taxon>Dictyoptera</taxon>
        <taxon>Blattodea</taxon>
        <taxon>Blattoidea</taxon>
        <taxon>Termitoidae</taxon>
        <taxon>Termopsidae</taxon>
        <taxon>Zootermopsis</taxon>
    </lineage>
</organism>
<dbReference type="PANTHER" id="PTHR44086:SF10">
    <property type="entry name" value="THIOSULFATE SULFURTRANSFERASE_RHODANESE-LIKE DOMAIN-CONTAINING PROTEIN 3"/>
    <property type="match status" value="1"/>
</dbReference>
<evidence type="ECO:0000259" key="1">
    <source>
        <dbReference type="PROSITE" id="PS50206"/>
    </source>
</evidence>
<dbReference type="InterPro" id="IPR036873">
    <property type="entry name" value="Rhodanese-like_dom_sf"/>
</dbReference>
<proteinExistence type="predicted"/>
<evidence type="ECO:0000313" key="3">
    <source>
        <dbReference type="Proteomes" id="UP000027135"/>
    </source>
</evidence>